<proteinExistence type="predicted"/>
<reference evidence="1 2" key="1">
    <citation type="journal article" date="2006" name="Int. J. Syst. Evol. Microbiol.">
        <title>Chryseobacterium piscium sp. nov., isolated from fish of the South Atlantic Ocean off South Africa.</title>
        <authorList>
            <person name="de Beer H."/>
            <person name="Hugo C.J."/>
            <person name="Jooste P.J."/>
            <person name="Vancanneyt M."/>
            <person name="Coenye T."/>
            <person name="Vandamme P."/>
        </authorList>
    </citation>
    <scope>NUCLEOTIDE SEQUENCE [LARGE SCALE GENOMIC DNA]</scope>
    <source>
        <strain evidence="1 2">CCUG 51923</strain>
    </source>
</reference>
<dbReference type="Proteomes" id="UP000256512">
    <property type="component" value="Unassembled WGS sequence"/>
</dbReference>
<gene>
    <name evidence="1" type="ORF">DRF62_06985</name>
</gene>
<sequence length="31" mass="3271">MTIIGSSSFSSSKLAKYLSSGPVLSMLAFIF</sequence>
<dbReference type="AlphaFoldDB" id="A0A3D9BPJ5"/>
<accession>A0A3D9BPJ5</accession>
<name>A0A3D9BPJ5_9FLAO</name>
<protein>
    <submittedName>
        <fullName evidence="1">Uncharacterized protein</fullName>
    </submittedName>
</protein>
<dbReference type="EMBL" id="QNVS01000014">
    <property type="protein sequence ID" value="REC55352.1"/>
    <property type="molecule type" value="Genomic_DNA"/>
</dbReference>
<organism evidence="1 2">
    <name type="scientific">Chryseobacterium piscium</name>
    <dbReference type="NCBI Taxonomy" id="333702"/>
    <lineage>
        <taxon>Bacteria</taxon>
        <taxon>Pseudomonadati</taxon>
        <taxon>Bacteroidota</taxon>
        <taxon>Flavobacteriia</taxon>
        <taxon>Flavobacteriales</taxon>
        <taxon>Weeksellaceae</taxon>
        <taxon>Chryseobacterium group</taxon>
        <taxon>Chryseobacterium</taxon>
    </lineage>
</organism>
<evidence type="ECO:0000313" key="1">
    <source>
        <dbReference type="EMBL" id="REC55352.1"/>
    </source>
</evidence>
<keyword evidence="2" id="KW-1185">Reference proteome</keyword>
<comment type="caution">
    <text evidence="1">The sequence shown here is derived from an EMBL/GenBank/DDBJ whole genome shotgun (WGS) entry which is preliminary data.</text>
</comment>
<evidence type="ECO:0000313" key="2">
    <source>
        <dbReference type="Proteomes" id="UP000256512"/>
    </source>
</evidence>